<dbReference type="RefSeq" id="WP_186978124.1">
    <property type="nucleotide sequence ID" value="NZ_JACOOH010000009.1"/>
</dbReference>
<reference evidence="7 8" key="1">
    <citation type="submission" date="2020-08" db="EMBL/GenBank/DDBJ databases">
        <title>Genome public.</title>
        <authorList>
            <person name="Liu C."/>
            <person name="Sun Q."/>
        </authorList>
    </citation>
    <scope>NUCLEOTIDE SEQUENCE [LARGE SCALE GENOMIC DNA]</scope>
    <source>
        <strain evidence="7 8">NSJ-56</strain>
    </source>
</reference>
<evidence type="ECO:0000313" key="7">
    <source>
        <dbReference type="EMBL" id="MBC5623102.1"/>
    </source>
</evidence>
<evidence type="ECO:0000313" key="8">
    <source>
        <dbReference type="Proteomes" id="UP000646484"/>
    </source>
</evidence>
<feature type="domain" description="RNA polymerase sigma-70 region 2" evidence="5">
    <location>
        <begin position="16"/>
        <end position="80"/>
    </location>
</feature>
<accession>A0ABR7D563</accession>
<protein>
    <submittedName>
        <fullName evidence="7">RNA polymerase sigma-70 factor</fullName>
    </submittedName>
</protein>
<sequence>MRQINSKEPKAYREVFNEFYNSLVYFAMRYVERVEIAEDLVQELFVNLWESKTVHTSYNGFKTFLYTSVKHACLDYLKHKNVEGKYISYMLEHPETEEELATKITEEEIYRLFQKVLEELPERRKIVFKLHLQGKKNEEIARLLRISIETVKTAKKESIRYFKKRLGDAFYMLGFLAGGI</sequence>
<dbReference type="InterPro" id="IPR036388">
    <property type="entry name" value="WH-like_DNA-bd_sf"/>
</dbReference>
<keyword evidence="2" id="KW-0805">Transcription regulation</keyword>
<dbReference type="InterPro" id="IPR039425">
    <property type="entry name" value="RNA_pol_sigma-70-like"/>
</dbReference>
<evidence type="ECO:0000256" key="4">
    <source>
        <dbReference type="ARBA" id="ARBA00023163"/>
    </source>
</evidence>
<dbReference type="PANTHER" id="PTHR43133:SF46">
    <property type="entry name" value="RNA POLYMERASE SIGMA-70 FACTOR ECF SUBFAMILY"/>
    <property type="match status" value="1"/>
</dbReference>
<evidence type="ECO:0000256" key="3">
    <source>
        <dbReference type="ARBA" id="ARBA00023082"/>
    </source>
</evidence>
<evidence type="ECO:0000256" key="2">
    <source>
        <dbReference type="ARBA" id="ARBA00023015"/>
    </source>
</evidence>
<keyword evidence="8" id="KW-1185">Reference proteome</keyword>
<dbReference type="SUPFAM" id="SSF88659">
    <property type="entry name" value="Sigma3 and sigma4 domains of RNA polymerase sigma factors"/>
    <property type="match status" value="1"/>
</dbReference>
<evidence type="ECO:0000259" key="6">
    <source>
        <dbReference type="Pfam" id="PF08281"/>
    </source>
</evidence>
<gene>
    <name evidence="7" type="ORF">H8S64_18575</name>
</gene>
<dbReference type="InterPro" id="IPR013249">
    <property type="entry name" value="RNA_pol_sigma70_r4_t2"/>
</dbReference>
<name>A0ABR7D563_9BACT</name>
<dbReference type="PANTHER" id="PTHR43133">
    <property type="entry name" value="RNA POLYMERASE ECF-TYPE SIGMA FACTO"/>
    <property type="match status" value="1"/>
</dbReference>
<dbReference type="Gene3D" id="1.10.1740.10">
    <property type="match status" value="1"/>
</dbReference>
<feature type="domain" description="RNA polymerase sigma factor 70 region 4 type 2" evidence="6">
    <location>
        <begin position="111"/>
        <end position="154"/>
    </location>
</feature>
<organism evidence="7 8">
    <name type="scientific">Butyricimonas hominis</name>
    <dbReference type="NCBI Taxonomy" id="2763032"/>
    <lineage>
        <taxon>Bacteria</taxon>
        <taxon>Pseudomonadati</taxon>
        <taxon>Bacteroidota</taxon>
        <taxon>Bacteroidia</taxon>
        <taxon>Bacteroidales</taxon>
        <taxon>Odoribacteraceae</taxon>
        <taxon>Butyricimonas</taxon>
    </lineage>
</organism>
<dbReference type="Gene3D" id="1.10.10.10">
    <property type="entry name" value="Winged helix-like DNA-binding domain superfamily/Winged helix DNA-binding domain"/>
    <property type="match status" value="1"/>
</dbReference>
<dbReference type="NCBIfam" id="TIGR02937">
    <property type="entry name" value="sigma70-ECF"/>
    <property type="match status" value="1"/>
</dbReference>
<dbReference type="InterPro" id="IPR013324">
    <property type="entry name" value="RNA_pol_sigma_r3/r4-like"/>
</dbReference>
<dbReference type="Proteomes" id="UP000646484">
    <property type="component" value="Unassembled WGS sequence"/>
</dbReference>
<evidence type="ECO:0000256" key="1">
    <source>
        <dbReference type="ARBA" id="ARBA00010641"/>
    </source>
</evidence>
<dbReference type="InterPro" id="IPR014327">
    <property type="entry name" value="RNA_pol_sigma70_bacteroid"/>
</dbReference>
<dbReference type="Pfam" id="PF08281">
    <property type="entry name" value="Sigma70_r4_2"/>
    <property type="match status" value="1"/>
</dbReference>
<dbReference type="InterPro" id="IPR014284">
    <property type="entry name" value="RNA_pol_sigma-70_dom"/>
</dbReference>
<dbReference type="InterPro" id="IPR007627">
    <property type="entry name" value="RNA_pol_sigma70_r2"/>
</dbReference>
<keyword evidence="3" id="KW-0731">Sigma factor</keyword>
<comment type="caution">
    <text evidence="7">The sequence shown here is derived from an EMBL/GenBank/DDBJ whole genome shotgun (WGS) entry which is preliminary data.</text>
</comment>
<dbReference type="Pfam" id="PF04542">
    <property type="entry name" value="Sigma70_r2"/>
    <property type="match status" value="1"/>
</dbReference>
<dbReference type="EMBL" id="JACOOH010000009">
    <property type="protein sequence ID" value="MBC5623102.1"/>
    <property type="molecule type" value="Genomic_DNA"/>
</dbReference>
<dbReference type="SUPFAM" id="SSF88946">
    <property type="entry name" value="Sigma2 domain of RNA polymerase sigma factors"/>
    <property type="match status" value="1"/>
</dbReference>
<keyword evidence="4" id="KW-0804">Transcription</keyword>
<evidence type="ECO:0000259" key="5">
    <source>
        <dbReference type="Pfam" id="PF04542"/>
    </source>
</evidence>
<proteinExistence type="inferred from homology"/>
<dbReference type="NCBIfam" id="TIGR02985">
    <property type="entry name" value="Sig70_bacteroi1"/>
    <property type="match status" value="1"/>
</dbReference>
<comment type="similarity">
    <text evidence="1">Belongs to the sigma-70 factor family. ECF subfamily.</text>
</comment>
<dbReference type="InterPro" id="IPR013325">
    <property type="entry name" value="RNA_pol_sigma_r2"/>
</dbReference>